<feature type="transmembrane region" description="Helical" evidence="1">
    <location>
        <begin position="28"/>
        <end position="53"/>
    </location>
</feature>
<sequence>MAGESLAERFRRSQADAARMVKKNLRTVVLSGGSGALILLFGADLVVQLFSALRLSVKRSDTTGLVIMACVLCGSVLVPALATAVVQAVIWAKARRINARVARNPELAALIVPPGAGQLATLKAVAGHGRSVQRILVRLVVVLAVAAGMVWAAVVVARASSSASGWVPGLTVFFSAVVLLLVVALVRRYRHWQVAQHVRKWSEDPSLSAKLSSIGPDADGRRAELIPDLTVVFDRPRTLMRGAGPVSATRNVLNRGPLKIGYLRLFDNQARTRDFLRGAWREAGYVHLLRSAASVSPAELREARRTGGLDSMFVTSPRVFRERLAGRPATPLAPGAYRLAEVTDLPLKVRDPYGSYPVSAVLCHGSFWRMAVDLLLARVDLTVLDLSGYRPANSGTQFELQRVVDRIPMAKTVLLCDTKSDQPFVEAQIRHHWAQMAAGSPNAGAGRRRIKVWVTDNASDYRGGMKWTQGVQQHRRSVSRFVIAQVLGLTGG</sequence>
<gene>
    <name evidence="2" type="ORF">M8542_33605</name>
</gene>
<feature type="transmembrane region" description="Helical" evidence="1">
    <location>
        <begin position="65"/>
        <end position="90"/>
    </location>
</feature>
<protein>
    <submittedName>
        <fullName evidence="2">Uncharacterized protein</fullName>
    </submittedName>
</protein>
<keyword evidence="1" id="KW-1133">Transmembrane helix</keyword>
<proteinExistence type="predicted"/>
<reference evidence="2" key="1">
    <citation type="submission" date="2022-06" db="EMBL/GenBank/DDBJ databases">
        <title>Amycolatopsis iheyaensis sp. nov., a new species of the genus Amycolatopsis isolated from soil in Iheya island, Japan.</title>
        <authorList>
            <person name="Ngamcharungchit C."/>
            <person name="Kanto H."/>
            <person name="Take A."/>
            <person name="Intra B."/>
            <person name="Matsumoto A."/>
            <person name="Panbangred W."/>
            <person name="Inahashi Y."/>
        </authorList>
    </citation>
    <scope>NUCLEOTIDE SEQUENCE</scope>
    <source>
        <strain evidence="2">OK19-0408</strain>
    </source>
</reference>
<evidence type="ECO:0000313" key="2">
    <source>
        <dbReference type="EMBL" id="MCR6487773.1"/>
    </source>
</evidence>
<name>A0A9X2NI97_9PSEU</name>
<dbReference type="AlphaFoldDB" id="A0A9X2NI97"/>
<keyword evidence="1" id="KW-0472">Membrane</keyword>
<accession>A0A9X2NI97</accession>
<feature type="transmembrane region" description="Helical" evidence="1">
    <location>
        <begin position="135"/>
        <end position="154"/>
    </location>
</feature>
<evidence type="ECO:0000313" key="3">
    <source>
        <dbReference type="Proteomes" id="UP001144096"/>
    </source>
</evidence>
<dbReference type="EMBL" id="JAMXQV010000021">
    <property type="protein sequence ID" value="MCR6487773.1"/>
    <property type="molecule type" value="Genomic_DNA"/>
</dbReference>
<dbReference type="Proteomes" id="UP001144096">
    <property type="component" value="Unassembled WGS sequence"/>
</dbReference>
<evidence type="ECO:0000256" key="1">
    <source>
        <dbReference type="SAM" id="Phobius"/>
    </source>
</evidence>
<keyword evidence="1" id="KW-0812">Transmembrane</keyword>
<comment type="caution">
    <text evidence="2">The sequence shown here is derived from an EMBL/GenBank/DDBJ whole genome shotgun (WGS) entry which is preliminary data.</text>
</comment>
<dbReference type="RefSeq" id="WP_257924338.1">
    <property type="nucleotide sequence ID" value="NZ_JAMXQV010000021.1"/>
</dbReference>
<keyword evidence="3" id="KW-1185">Reference proteome</keyword>
<organism evidence="2 3">
    <name type="scientific">Amycolatopsis iheyensis</name>
    <dbReference type="NCBI Taxonomy" id="2945988"/>
    <lineage>
        <taxon>Bacteria</taxon>
        <taxon>Bacillati</taxon>
        <taxon>Actinomycetota</taxon>
        <taxon>Actinomycetes</taxon>
        <taxon>Pseudonocardiales</taxon>
        <taxon>Pseudonocardiaceae</taxon>
        <taxon>Amycolatopsis</taxon>
    </lineage>
</organism>
<feature type="transmembrane region" description="Helical" evidence="1">
    <location>
        <begin position="166"/>
        <end position="186"/>
    </location>
</feature>